<dbReference type="Pfam" id="PF00462">
    <property type="entry name" value="Glutaredoxin"/>
    <property type="match status" value="1"/>
</dbReference>
<feature type="domain" description="Glutaredoxin" evidence="1">
    <location>
        <begin position="5"/>
        <end position="63"/>
    </location>
</feature>
<dbReference type="AlphaFoldDB" id="A0A1G5RYH4"/>
<keyword evidence="3" id="KW-1185">Reference proteome</keyword>
<evidence type="ECO:0000313" key="2">
    <source>
        <dbReference type="EMBL" id="SCZ79195.1"/>
    </source>
</evidence>
<dbReference type="Gene3D" id="3.40.30.10">
    <property type="entry name" value="Glutaredoxin"/>
    <property type="match status" value="1"/>
</dbReference>
<organism evidence="2 3">
    <name type="scientific">Acidaminobacter hydrogenoformans DSM 2784</name>
    <dbReference type="NCBI Taxonomy" id="1120920"/>
    <lineage>
        <taxon>Bacteria</taxon>
        <taxon>Bacillati</taxon>
        <taxon>Bacillota</taxon>
        <taxon>Clostridia</taxon>
        <taxon>Peptostreptococcales</taxon>
        <taxon>Acidaminobacteraceae</taxon>
        <taxon>Acidaminobacter</taxon>
    </lineage>
</organism>
<dbReference type="Proteomes" id="UP000199208">
    <property type="component" value="Unassembled WGS sequence"/>
</dbReference>
<dbReference type="PROSITE" id="PS51354">
    <property type="entry name" value="GLUTAREDOXIN_2"/>
    <property type="match status" value="1"/>
</dbReference>
<dbReference type="SUPFAM" id="SSF52833">
    <property type="entry name" value="Thioredoxin-like"/>
    <property type="match status" value="1"/>
</dbReference>
<dbReference type="GO" id="GO:0045454">
    <property type="term" value="P:cell redox homeostasis"/>
    <property type="evidence" value="ECO:0007669"/>
    <property type="project" value="TreeGrafter"/>
</dbReference>
<dbReference type="PANTHER" id="PTHR34386">
    <property type="entry name" value="GLUTAREDOXIN"/>
    <property type="match status" value="1"/>
</dbReference>
<accession>A0A1G5RYH4</accession>
<dbReference type="OrthoDB" id="9795531at2"/>
<dbReference type="STRING" id="1120920.SAMN03080599_01641"/>
<dbReference type="InterPro" id="IPR051548">
    <property type="entry name" value="Grx-like_ET"/>
</dbReference>
<name>A0A1G5RYH4_9FIRM</name>
<dbReference type="RefSeq" id="WP_092590416.1">
    <property type="nucleotide sequence ID" value="NZ_FMWL01000006.1"/>
</dbReference>
<dbReference type="GO" id="GO:0009055">
    <property type="term" value="F:electron transfer activity"/>
    <property type="evidence" value="ECO:0007669"/>
    <property type="project" value="TreeGrafter"/>
</dbReference>
<dbReference type="CDD" id="cd02976">
    <property type="entry name" value="NrdH"/>
    <property type="match status" value="1"/>
</dbReference>
<dbReference type="InterPro" id="IPR036249">
    <property type="entry name" value="Thioredoxin-like_sf"/>
</dbReference>
<gene>
    <name evidence="2" type="ORF">SAMN03080599_01641</name>
</gene>
<evidence type="ECO:0000313" key="3">
    <source>
        <dbReference type="Proteomes" id="UP000199208"/>
    </source>
</evidence>
<reference evidence="2 3" key="1">
    <citation type="submission" date="2016-10" db="EMBL/GenBank/DDBJ databases">
        <authorList>
            <person name="de Groot N.N."/>
        </authorList>
    </citation>
    <scope>NUCLEOTIDE SEQUENCE [LARGE SCALE GENOMIC DNA]</scope>
    <source>
        <strain evidence="2 3">DSM 2784</strain>
    </source>
</reference>
<dbReference type="InterPro" id="IPR002109">
    <property type="entry name" value="Glutaredoxin"/>
</dbReference>
<proteinExistence type="predicted"/>
<dbReference type="PANTHER" id="PTHR34386:SF1">
    <property type="entry name" value="GLUTAREDOXIN-LIKE PROTEIN NRDH"/>
    <property type="match status" value="1"/>
</dbReference>
<protein>
    <submittedName>
        <fullName evidence="2">Glutaredoxin-like protein, YruB-family</fullName>
    </submittedName>
</protein>
<evidence type="ECO:0000259" key="1">
    <source>
        <dbReference type="Pfam" id="PF00462"/>
    </source>
</evidence>
<sequence>MSKKVVVYTSSTCSYCHLAKNYLKENNIAFEEKNVSTDTVARKELMSKGFMGVPVIYVDDEVVQGFDKTRLDELLKS</sequence>
<dbReference type="EMBL" id="FMWL01000006">
    <property type="protein sequence ID" value="SCZ79195.1"/>
    <property type="molecule type" value="Genomic_DNA"/>
</dbReference>